<dbReference type="EMBL" id="JAUEPU010000002">
    <property type="protein sequence ID" value="KAK0505083.1"/>
    <property type="molecule type" value="Genomic_DNA"/>
</dbReference>
<feature type="transmembrane region" description="Helical" evidence="1">
    <location>
        <begin position="33"/>
        <end position="53"/>
    </location>
</feature>
<dbReference type="AlphaFoldDB" id="A0AA39QLC7"/>
<dbReference type="Proteomes" id="UP001175228">
    <property type="component" value="Unassembled WGS sequence"/>
</dbReference>
<comment type="caution">
    <text evidence="2">The sequence shown here is derived from an EMBL/GenBank/DDBJ whole genome shotgun (WGS) entry which is preliminary data.</text>
</comment>
<accession>A0AA39QLC7</accession>
<proteinExistence type="predicted"/>
<organism evidence="2 3">
    <name type="scientific">Armillaria luteobubalina</name>
    <dbReference type="NCBI Taxonomy" id="153913"/>
    <lineage>
        <taxon>Eukaryota</taxon>
        <taxon>Fungi</taxon>
        <taxon>Dikarya</taxon>
        <taxon>Basidiomycota</taxon>
        <taxon>Agaricomycotina</taxon>
        <taxon>Agaricomycetes</taxon>
        <taxon>Agaricomycetidae</taxon>
        <taxon>Agaricales</taxon>
        <taxon>Marasmiineae</taxon>
        <taxon>Physalacriaceae</taxon>
        <taxon>Armillaria</taxon>
    </lineage>
</organism>
<name>A0AA39QLC7_9AGAR</name>
<feature type="transmembrane region" description="Helical" evidence="1">
    <location>
        <begin position="9"/>
        <end position="27"/>
    </location>
</feature>
<keyword evidence="1" id="KW-0472">Membrane</keyword>
<keyword evidence="1" id="KW-0812">Transmembrane</keyword>
<reference evidence="2" key="1">
    <citation type="submission" date="2023-06" db="EMBL/GenBank/DDBJ databases">
        <authorList>
            <consortium name="Lawrence Berkeley National Laboratory"/>
            <person name="Ahrendt S."/>
            <person name="Sahu N."/>
            <person name="Indic B."/>
            <person name="Wong-Bajracharya J."/>
            <person name="Merenyi Z."/>
            <person name="Ke H.-M."/>
            <person name="Monk M."/>
            <person name="Kocsube S."/>
            <person name="Drula E."/>
            <person name="Lipzen A."/>
            <person name="Balint B."/>
            <person name="Henrissat B."/>
            <person name="Andreopoulos B."/>
            <person name="Martin F.M."/>
            <person name="Harder C.B."/>
            <person name="Rigling D."/>
            <person name="Ford K.L."/>
            <person name="Foster G.D."/>
            <person name="Pangilinan J."/>
            <person name="Papanicolaou A."/>
            <person name="Barry K."/>
            <person name="LaButti K."/>
            <person name="Viragh M."/>
            <person name="Koriabine M."/>
            <person name="Yan M."/>
            <person name="Riley R."/>
            <person name="Champramary S."/>
            <person name="Plett K.L."/>
            <person name="Tsai I.J."/>
            <person name="Slot J."/>
            <person name="Sipos G."/>
            <person name="Plett J."/>
            <person name="Nagy L.G."/>
            <person name="Grigoriev I.V."/>
        </authorList>
    </citation>
    <scope>NUCLEOTIDE SEQUENCE</scope>
    <source>
        <strain evidence="2">HWK02</strain>
    </source>
</reference>
<evidence type="ECO:0000313" key="3">
    <source>
        <dbReference type="Proteomes" id="UP001175228"/>
    </source>
</evidence>
<keyword evidence="1" id="KW-1133">Transmembrane helix</keyword>
<evidence type="ECO:0000256" key="1">
    <source>
        <dbReference type="SAM" id="Phobius"/>
    </source>
</evidence>
<evidence type="ECO:0000313" key="2">
    <source>
        <dbReference type="EMBL" id="KAK0505083.1"/>
    </source>
</evidence>
<protein>
    <submittedName>
        <fullName evidence="2">Uncharacterized protein</fullName>
    </submittedName>
</protein>
<keyword evidence="3" id="KW-1185">Reference proteome</keyword>
<sequence length="56" mass="6363">MDDILDSDFVALFLRAIFSSCFAFFAVDLGHSTYIPHFSYLSTCIVILLRLFLPSI</sequence>
<gene>
    <name evidence="2" type="ORF">EDD18DRAFT_1127643</name>
</gene>